<accession>A0A3N7HQ28</accession>
<sequence>MGSMFKKLFGRTRDASAAAAPARQGGVTQWKRQVTVFAMLMILLVLGVAGTSGVLMWRMLRDVAAVEREGDARMQAATATRLAILEVDRLLMQTIALTDSDKVRASAVASIAAASKLEDAITALKQALPANAEVDEMARLVDSVKPPRMKVVVAARKRENDKALEMLAAIADPLKRIDDLSSSIQNNQSAELLRAAQLRDDNFRSMLMGLAGAACGGVLLGLVFYWRLMKRLARTDEVERLLGEVHESAQRLDSDGRQLAQLNGDMRQANEQLSAMVAHFRDSFGAMGEDSRKALAELESLTQTCHTSMATSRQQAGDANVVAQQVKATVAQMHGLQEVTQALGRSRNQIASFTESIARISSTTRLLSMNAAVEAARAGEAGRGFNVVAQSIRRLSEDTQTAAVEIRRASDDINQQLASTEQSVSKTRELMDDCAARIAALESSAAQNRQLIEAMSSDVQGFRTSFERQTGRVREMDGEVGSLDGTLQAGHSHAQLLDGTANALSDTSSRMLSRLASVMQ</sequence>
<dbReference type="GO" id="GO:0007165">
    <property type="term" value="P:signal transduction"/>
    <property type="evidence" value="ECO:0007669"/>
    <property type="project" value="UniProtKB-KW"/>
</dbReference>
<dbReference type="InterPro" id="IPR004089">
    <property type="entry name" value="MCPsignal_dom"/>
</dbReference>
<evidence type="ECO:0000256" key="2">
    <source>
        <dbReference type="PROSITE-ProRule" id="PRU00284"/>
    </source>
</evidence>
<keyword evidence="4" id="KW-0812">Transmembrane</keyword>
<organism evidence="6 7">
    <name type="scientific">Piscinibacter terrae</name>
    <dbReference type="NCBI Taxonomy" id="2496871"/>
    <lineage>
        <taxon>Bacteria</taxon>
        <taxon>Pseudomonadati</taxon>
        <taxon>Pseudomonadota</taxon>
        <taxon>Betaproteobacteria</taxon>
        <taxon>Burkholderiales</taxon>
        <taxon>Sphaerotilaceae</taxon>
        <taxon>Piscinibacter</taxon>
    </lineage>
</organism>
<evidence type="ECO:0000256" key="1">
    <source>
        <dbReference type="ARBA" id="ARBA00023224"/>
    </source>
</evidence>
<feature type="transmembrane region" description="Helical" evidence="4">
    <location>
        <begin position="36"/>
        <end position="57"/>
    </location>
</feature>
<evidence type="ECO:0000256" key="3">
    <source>
        <dbReference type="SAM" id="Coils"/>
    </source>
</evidence>
<keyword evidence="1 2" id="KW-0807">Transducer</keyword>
<protein>
    <submittedName>
        <fullName evidence="6">Methyl-accepting chemotaxis protein</fullName>
    </submittedName>
</protein>
<dbReference type="PANTHER" id="PTHR32089">
    <property type="entry name" value="METHYL-ACCEPTING CHEMOTAXIS PROTEIN MCPB"/>
    <property type="match status" value="1"/>
</dbReference>
<gene>
    <name evidence="6" type="ORF">DZC73_16930</name>
</gene>
<keyword evidence="3" id="KW-0175">Coiled coil</keyword>
<reference evidence="6 7" key="2">
    <citation type="submission" date="2018-12" db="EMBL/GenBank/DDBJ databases">
        <title>Rhizobacter gummiphilus sp. nov., a rubber-degrading bacterium isolated from the soil of a botanical garden in Japan.</title>
        <authorList>
            <person name="Shunsuke S.S."/>
        </authorList>
    </citation>
    <scope>NUCLEOTIDE SEQUENCE [LARGE SCALE GENOMIC DNA]</scope>
    <source>
        <strain evidence="6 7">S-16</strain>
    </source>
</reference>
<evidence type="ECO:0000313" key="7">
    <source>
        <dbReference type="Proteomes" id="UP000267464"/>
    </source>
</evidence>
<keyword evidence="4" id="KW-1133">Transmembrane helix</keyword>
<dbReference type="SUPFAM" id="SSF58104">
    <property type="entry name" value="Methyl-accepting chemotaxis protein (MCP) signaling domain"/>
    <property type="match status" value="1"/>
</dbReference>
<name>A0A3N7HQ28_9BURK</name>
<feature type="domain" description="Methyl-accepting transducer" evidence="5">
    <location>
        <begin position="248"/>
        <end position="484"/>
    </location>
</feature>
<dbReference type="GO" id="GO:0016020">
    <property type="term" value="C:membrane"/>
    <property type="evidence" value="ECO:0007669"/>
    <property type="project" value="InterPro"/>
</dbReference>
<evidence type="ECO:0000313" key="6">
    <source>
        <dbReference type="EMBL" id="RQP23803.1"/>
    </source>
</evidence>
<comment type="caution">
    <text evidence="6">The sequence shown here is derived from an EMBL/GenBank/DDBJ whole genome shotgun (WGS) entry which is preliminary data.</text>
</comment>
<dbReference type="PROSITE" id="PS50111">
    <property type="entry name" value="CHEMOTAXIS_TRANSDUC_2"/>
    <property type="match status" value="1"/>
</dbReference>
<dbReference type="RefSeq" id="WP_124541532.1">
    <property type="nucleotide sequence ID" value="NZ_QUSW01000004.1"/>
</dbReference>
<feature type="transmembrane region" description="Helical" evidence="4">
    <location>
        <begin position="207"/>
        <end position="226"/>
    </location>
</feature>
<dbReference type="AlphaFoldDB" id="A0A3N7HQ28"/>
<keyword evidence="7" id="KW-1185">Reference proteome</keyword>
<proteinExistence type="predicted"/>
<dbReference type="PANTHER" id="PTHR32089:SF112">
    <property type="entry name" value="LYSOZYME-LIKE PROTEIN-RELATED"/>
    <property type="match status" value="1"/>
</dbReference>
<evidence type="ECO:0000259" key="5">
    <source>
        <dbReference type="PROSITE" id="PS50111"/>
    </source>
</evidence>
<dbReference type="EMBL" id="QUSW01000004">
    <property type="protein sequence ID" value="RQP23803.1"/>
    <property type="molecule type" value="Genomic_DNA"/>
</dbReference>
<dbReference type="Proteomes" id="UP000267464">
    <property type="component" value="Unassembled WGS sequence"/>
</dbReference>
<reference evidence="6 7" key="1">
    <citation type="submission" date="2018-08" db="EMBL/GenBank/DDBJ databases">
        <authorList>
            <person name="Khan S.A."/>
            <person name="Jeon C.O."/>
            <person name="Chun B.H."/>
            <person name="Jeong S.E."/>
        </authorList>
    </citation>
    <scope>NUCLEOTIDE SEQUENCE [LARGE SCALE GENOMIC DNA]</scope>
    <source>
        <strain evidence="6 7">S-16</strain>
    </source>
</reference>
<dbReference type="Gene3D" id="1.10.287.950">
    <property type="entry name" value="Methyl-accepting chemotaxis protein"/>
    <property type="match status" value="1"/>
</dbReference>
<dbReference type="SMART" id="SM00283">
    <property type="entry name" value="MA"/>
    <property type="match status" value="1"/>
</dbReference>
<dbReference type="Pfam" id="PF00015">
    <property type="entry name" value="MCPsignal"/>
    <property type="match status" value="1"/>
</dbReference>
<feature type="coiled-coil region" evidence="3">
    <location>
        <begin position="252"/>
        <end position="279"/>
    </location>
</feature>
<evidence type="ECO:0000256" key="4">
    <source>
        <dbReference type="SAM" id="Phobius"/>
    </source>
</evidence>
<keyword evidence="4" id="KW-0472">Membrane</keyword>